<dbReference type="InterPro" id="IPR017981">
    <property type="entry name" value="GPCR_2-like_7TM"/>
</dbReference>
<dbReference type="PANTHER" id="PTHR47154:SF2">
    <property type="entry name" value="G-PROTEIN COUPLED RECEPTOR MTH-RELATED"/>
    <property type="match status" value="1"/>
</dbReference>
<comment type="similarity">
    <text evidence="2">Belongs to the G-protein coupled receptor 2 family. Mth subfamily.</text>
</comment>
<feature type="transmembrane region" description="Helical" evidence="10">
    <location>
        <begin position="428"/>
        <end position="450"/>
    </location>
</feature>
<dbReference type="Proteomes" id="UP000694866">
    <property type="component" value="Unplaced"/>
</dbReference>
<dbReference type="InterPro" id="IPR051384">
    <property type="entry name" value="Mth_GPCR"/>
</dbReference>
<reference evidence="15" key="2">
    <citation type="submission" date="2025-04" db="UniProtKB">
        <authorList>
            <consortium name="RefSeq"/>
        </authorList>
    </citation>
    <scope>IDENTIFICATION</scope>
    <source>
        <strain evidence="15">USDA-PBARC FA_bdor</strain>
        <tissue evidence="15">Whole organism</tissue>
    </source>
</reference>
<evidence type="ECO:0000256" key="11">
    <source>
        <dbReference type="SAM" id="SignalP"/>
    </source>
</evidence>
<evidence type="ECO:0000313" key="14">
    <source>
        <dbReference type="Proteomes" id="UP000694866"/>
    </source>
</evidence>
<dbReference type="KEGG" id="fas:105269032"/>
<feature type="transmembrane region" description="Helical" evidence="10">
    <location>
        <begin position="401"/>
        <end position="422"/>
    </location>
</feature>
<keyword evidence="8 15" id="KW-0675">Receptor</keyword>
<keyword evidence="3 10" id="KW-0812">Transmembrane</keyword>
<evidence type="ECO:0000256" key="6">
    <source>
        <dbReference type="ARBA" id="ARBA00023040"/>
    </source>
</evidence>
<dbReference type="GO" id="GO:0005886">
    <property type="term" value="C:plasma membrane"/>
    <property type="evidence" value="ECO:0007669"/>
    <property type="project" value="TreeGrafter"/>
</dbReference>
<sequence>MWIPGFFLMILSISWGEGVDGGDTRTISNHDDVHQHPITWISRMRRSLSPRRKPNIAICCSPGYFMSDSTSMNCSSKTSKPIYDVEIPQIYRKDLKPSEKKPDIFERIYRMPCENHFYELSSDSDTLEAFYLLEDGRVFVDLSEEEMPDEYMGIDDYCFASWMGDNGTRTILITCHAPYEMQDFPLLYAMCLAFPMPFLIVTFLVYACLPVLRNIHGMILMSYVFSLFWAYGGITVMRLKIISIDKYSRFCTFLGFFNYLWFMSSFFWLNALCFDIWLTFRSARSMEGSIKRRTERRKFIFYTIYAWGCPSILTIICLILDFSPSMMDSIFSPRFGEYSCWFQGDVSESLYLYCPMALTVICNVSLFISTTIKILRHKRETANQLERNDSHRHEDKQWFNLYLKLFVIMGITWSMDVVGWLLGSQSIWLRYITDGIASVEGVLIFIIFVCKDKIRRHLMKRFNCQQSNTTS</sequence>
<feature type="signal peptide" evidence="11">
    <location>
        <begin position="1"/>
        <end position="16"/>
    </location>
</feature>
<keyword evidence="5 10" id="KW-1133">Transmembrane helix</keyword>
<dbReference type="Pfam" id="PF06652">
    <property type="entry name" value="Methuselah_N"/>
    <property type="match status" value="1"/>
</dbReference>
<evidence type="ECO:0000259" key="12">
    <source>
        <dbReference type="PROSITE" id="PS50261"/>
    </source>
</evidence>
<protein>
    <submittedName>
        <fullName evidence="15">G-protein coupled receptor Mth2 isoform X1</fullName>
    </submittedName>
    <submittedName>
        <fullName evidence="13">Mth2_8 protein</fullName>
    </submittedName>
</protein>
<dbReference type="PANTHER" id="PTHR47154">
    <property type="entry name" value="G-PROTEIN COUPLED RECEPTOR MTH-RELATED"/>
    <property type="match status" value="1"/>
</dbReference>
<dbReference type="RefSeq" id="XP_011307300.1">
    <property type="nucleotide sequence ID" value="XM_011308998.1"/>
</dbReference>
<organism evidence="13">
    <name type="scientific">Fopius arisanus</name>
    <dbReference type="NCBI Taxonomy" id="64838"/>
    <lineage>
        <taxon>Eukaryota</taxon>
        <taxon>Metazoa</taxon>
        <taxon>Ecdysozoa</taxon>
        <taxon>Arthropoda</taxon>
        <taxon>Hexapoda</taxon>
        <taxon>Insecta</taxon>
        <taxon>Pterygota</taxon>
        <taxon>Neoptera</taxon>
        <taxon>Endopterygota</taxon>
        <taxon>Hymenoptera</taxon>
        <taxon>Apocrita</taxon>
        <taxon>Ichneumonoidea</taxon>
        <taxon>Braconidae</taxon>
        <taxon>Opiinae</taxon>
        <taxon>Fopius</taxon>
    </lineage>
</organism>
<dbReference type="PROSITE" id="PS50261">
    <property type="entry name" value="G_PROTEIN_RECEP_F2_4"/>
    <property type="match status" value="1"/>
</dbReference>
<feature type="transmembrane region" description="Helical" evidence="10">
    <location>
        <begin position="186"/>
        <end position="208"/>
    </location>
</feature>
<feature type="transmembrane region" description="Helical" evidence="10">
    <location>
        <begin position="299"/>
        <end position="322"/>
    </location>
</feature>
<feature type="chain" id="PRO_5044541848" evidence="11">
    <location>
        <begin position="17"/>
        <end position="471"/>
    </location>
</feature>
<feature type="domain" description="G-protein coupled receptors family 2 profile 2" evidence="12">
    <location>
        <begin position="184"/>
        <end position="452"/>
    </location>
</feature>
<evidence type="ECO:0000256" key="1">
    <source>
        <dbReference type="ARBA" id="ARBA00004141"/>
    </source>
</evidence>
<keyword evidence="9" id="KW-0807">Transducer</keyword>
<dbReference type="Pfam" id="PF00002">
    <property type="entry name" value="7tm_2"/>
    <property type="match status" value="1"/>
</dbReference>
<evidence type="ECO:0000256" key="3">
    <source>
        <dbReference type="ARBA" id="ARBA00022692"/>
    </source>
</evidence>
<evidence type="ECO:0000256" key="9">
    <source>
        <dbReference type="ARBA" id="ARBA00023224"/>
    </source>
</evidence>
<feature type="transmembrane region" description="Helical" evidence="10">
    <location>
        <begin position="220"/>
        <end position="239"/>
    </location>
</feature>
<dbReference type="GO" id="GO:0007166">
    <property type="term" value="P:cell surface receptor signaling pathway"/>
    <property type="evidence" value="ECO:0007669"/>
    <property type="project" value="InterPro"/>
</dbReference>
<accession>A0A9R1TDE0</accession>
<reference evidence="13" key="1">
    <citation type="submission" date="2015-01" db="EMBL/GenBank/DDBJ databases">
        <title>Transcriptome Assembly of Fopius arisanus.</title>
        <authorList>
            <person name="Geib S."/>
        </authorList>
    </citation>
    <scope>NUCLEOTIDE SEQUENCE</scope>
</reference>
<dbReference type="OrthoDB" id="6082634at2759"/>
<dbReference type="EMBL" id="GBYB01015291">
    <property type="protein sequence ID" value="JAG85058.1"/>
    <property type="molecule type" value="Transcribed_RNA"/>
</dbReference>
<evidence type="ECO:0000313" key="13">
    <source>
        <dbReference type="EMBL" id="JAG85058.1"/>
    </source>
</evidence>
<dbReference type="InterPro" id="IPR000832">
    <property type="entry name" value="GPCR_2_secretin-like"/>
</dbReference>
<dbReference type="AlphaFoldDB" id="A0A0C9S317"/>
<evidence type="ECO:0000256" key="5">
    <source>
        <dbReference type="ARBA" id="ARBA00022989"/>
    </source>
</evidence>
<evidence type="ECO:0000256" key="7">
    <source>
        <dbReference type="ARBA" id="ARBA00023136"/>
    </source>
</evidence>
<evidence type="ECO:0000313" key="15">
    <source>
        <dbReference type="RefSeq" id="XP_011307300.1"/>
    </source>
</evidence>
<dbReference type="GeneID" id="105269032"/>
<keyword evidence="7 10" id="KW-0472">Membrane</keyword>
<evidence type="ECO:0000256" key="4">
    <source>
        <dbReference type="ARBA" id="ARBA00022729"/>
    </source>
</evidence>
<accession>A0A0C9S317</accession>
<gene>
    <name evidence="13" type="primary">mth2_8</name>
    <name evidence="15" type="synonym">LOC105269032</name>
    <name evidence="13" type="ORF">g.18000</name>
</gene>
<comment type="subcellular location">
    <subcellularLocation>
        <location evidence="1">Membrane</location>
        <topology evidence="1">Multi-pass membrane protein</topology>
    </subcellularLocation>
</comment>
<name>A0A0C9S317_9HYME</name>
<dbReference type="CDD" id="cd15039">
    <property type="entry name" value="7tmB3_Methuselah-like"/>
    <property type="match status" value="1"/>
</dbReference>
<evidence type="ECO:0000256" key="2">
    <source>
        <dbReference type="ARBA" id="ARBA00008979"/>
    </source>
</evidence>
<dbReference type="GO" id="GO:0008528">
    <property type="term" value="F:G protein-coupled peptide receptor activity"/>
    <property type="evidence" value="ECO:0007669"/>
    <property type="project" value="TreeGrafter"/>
</dbReference>
<dbReference type="InterPro" id="IPR023311">
    <property type="entry name" value="Methusela_ecto_dom_2"/>
</dbReference>
<feature type="transmembrane region" description="Helical" evidence="10">
    <location>
        <begin position="259"/>
        <end position="278"/>
    </location>
</feature>
<evidence type="ECO:0000256" key="10">
    <source>
        <dbReference type="SAM" id="Phobius"/>
    </source>
</evidence>
<dbReference type="Gene3D" id="1.20.1070.10">
    <property type="entry name" value="Rhodopsin 7-helix transmembrane proteins"/>
    <property type="match status" value="1"/>
</dbReference>
<proteinExistence type="inferred from homology"/>
<keyword evidence="6" id="KW-0297">G-protein coupled receptor</keyword>
<keyword evidence="4 11" id="KW-0732">Signal</keyword>
<feature type="transmembrane region" description="Helical" evidence="10">
    <location>
        <begin position="350"/>
        <end position="369"/>
    </location>
</feature>
<dbReference type="Gene3D" id="2.170.180.11">
    <property type="entry name" value="Methuselah ectodomain, domain 2"/>
    <property type="match status" value="1"/>
</dbReference>
<keyword evidence="14" id="KW-1185">Reference proteome</keyword>
<evidence type="ECO:0000256" key="8">
    <source>
        <dbReference type="ARBA" id="ARBA00023170"/>
    </source>
</evidence>
<dbReference type="InterPro" id="IPR010596">
    <property type="entry name" value="Methuselah_N_dom"/>
</dbReference>